<dbReference type="EMBL" id="VDUZ01000009">
    <property type="protein sequence ID" value="TXL77193.1"/>
    <property type="molecule type" value="Genomic_DNA"/>
</dbReference>
<dbReference type="Proteomes" id="UP000321638">
    <property type="component" value="Unassembled WGS sequence"/>
</dbReference>
<dbReference type="GO" id="GO:0005829">
    <property type="term" value="C:cytosol"/>
    <property type="evidence" value="ECO:0007669"/>
    <property type="project" value="TreeGrafter"/>
</dbReference>
<dbReference type="InterPro" id="IPR008040">
    <property type="entry name" value="Hydant_A_N"/>
</dbReference>
<protein>
    <submittedName>
        <fullName evidence="3">Hydantoinase/oxoprolinase family protein</fullName>
    </submittedName>
</protein>
<dbReference type="InterPro" id="IPR045079">
    <property type="entry name" value="Oxoprolinase-like"/>
</dbReference>
<comment type="caution">
    <text evidence="3">The sequence shown here is derived from an EMBL/GenBank/DDBJ whole genome shotgun (WGS) entry which is preliminary data.</text>
</comment>
<feature type="domain" description="Hydantoinase A/oxoprolinase" evidence="1">
    <location>
        <begin position="195"/>
        <end position="502"/>
    </location>
</feature>
<dbReference type="OrthoDB" id="9814788at2"/>
<dbReference type="Gene3D" id="3.30.420.40">
    <property type="match status" value="1"/>
</dbReference>
<dbReference type="InterPro" id="IPR043129">
    <property type="entry name" value="ATPase_NBD"/>
</dbReference>
<accession>A0A5C8PPX4</accession>
<dbReference type="GO" id="GO:0017168">
    <property type="term" value="F:5-oxoprolinase (ATP-hydrolyzing) activity"/>
    <property type="evidence" value="ECO:0007669"/>
    <property type="project" value="TreeGrafter"/>
</dbReference>
<dbReference type="PANTHER" id="PTHR11365:SF23">
    <property type="entry name" value="HYPOTHETICAL 5-OXOPROLINASE (EUROFUNG)-RELATED"/>
    <property type="match status" value="1"/>
</dbReference>
<dbReference type="SUPFAM" id="SSF53067">
    <property type="entry name" value="Actin-like ATPase domain"/>
    <property type="match status" value="1"/>
</dbReference>
<evidence type="ECO:0000259" key="2">
    <source>
        <dbReference type="Pfam" id="PF05378"/>
    </source>
</evidence>
<proteinExistence type="predicted"/>
<dbReference type="GO" id="GO:0006749">
    <property type="term" value="P:glutathione metabolic process"/>
    <property type="evidence" value="ECO:0007669"/>
    <property type="project" value="TreeGrafter"/>
</dbReference>
<organism evidence="3 4">
    <name type="scientific">Vineibacter terrae</name>
    <dbReference type="NCBI Taxonomy" id="2586908"/>
    <lineage>
        <taxon>Bacteria</taxon>
        <taxon>Pseudomonadati</taxon>
        <taxon>Pseudomonadota</taxon>
        <taxon>Alphaproteobacteria</taxon>
        <taxon>Hyphomicrobiales</taxon>
        <taxon>Vineibacter</taxon>
    </lineage>
</organism>
<keyword evidence="4" id="KW-1185">Reference proteome</keyword>
<name>A0A5C8PPX4_9HYPH</name>
<sequence>MDRKAYRIGIDVGGTFTKAVLIDNATHDVVGRYSVLTTHADSRGVAKGVVDVFRNVLERSRVDPKDVIFLAHSTTQATNALLEGDVAPVGVIGMASRVEALLARGQSNIREIELAPGRFLRPAHRFVTTSALSPNSALAAVQELQAEGARVVVATSAFGVDDHSGEEAVRDAAVGAGVPATCGHEISKLYGLTTRTRTAVINASILPKMIDTASMTEASVREAGIQAPLMIMRGDGGVMDIQEMRRRPAMTMLSGPAASVAGALMHLRVSDGIYFEVGGTSTNIGVIRNGRPTVKYARVGGHETYVSSLDVRVIGIAGGSMVRARDGKLVDVGPRSAHIAGLPYAAFADPAVFVDAEVELFQPKSDDPDDYVSIRVADGTRYAITNTCAANVLGYVKPGLHAYGNPESARRALAPLAALLGCPIEEAARQILDRATGKAVPIVEQLIAEYGLDRDQAVLVGEGGGAGALIPFTAERMKLAHTISKDAEVISSIGVALALVRESVERVIPNPQPDDLKAIKREAFDAVVRLGAAAENVEVTIEVNPHTQRVRATAMGASEMRARTRTSAVDEAEAKAIGARSMGLPVEAVRVAAETDRMRVIQGTITEKYWKILTRRRHPVRAVDLDGVIRVQRADAKVSRAEARHGLDSLKAIWEEATIYNGDSVIVPDMFIIVGAQVLDLTGVVALDQALAVARTELEGLSPDAGVVFIAVAGTRR</sequence>
<evidence type="ECO:0000259" key="1">
    <source>
        <dbReference type="Pfam" id="PF01968"/>
    </source>
</evidence>
<feature type="domain" description="Hydantoinase/oxoprolinase N-terminal" evidence="2">
    <location>
        <begin position="7"/>
        <end position="173"/>
    </location>
</feature>
<gene>
    <name evidence="3" type="ORF">FHP25_10545</name>
</gene>
<reference evidence="3 4" key="1">
    <citation type="submission" date="2019-06" db="EMBL/GenBank/DDBJ databases">
        <title>New taxonomy in bacterial strain CC-CFT640, isolated from vineyard.</title>
        <authorList>
            <person name="Lin S.-Y."/>
            <person name="Tsai C.-F."/>
            <person name="Young C.-C."/>
        </authorList>
    </citation>
    <scope>NUCLEOTIDE SEQUENCE [LARGE SCALE GENOMIC DNA]</scope>
    <source>
        <strain evidence="3 4">CC-CFT640</strain>
    </source>
</reference>
<evidence type="ECO:0000313" key="4">
    <source>
        <dbReference type="Proteomes" id="UP000321638"/>
    </source>
</evidence>
<dbReference type="PANTHER" id="PTHR11365">
    <property type="entry name" value="5-OXOPROLINASE RELATED"/>
    <property type="match status" value="1"/>
</dbReference>
<dbReference type="Pfam" id="PF01968">
    <property type="entry name" value="Hydantoinase_A"/>
    <property type="match status" value="1"/>
</dbReference>
<evidence type="ECO:0000313" key="3">
    <source>
        <dbReference type="EMBL" id="TXL77193.1"/>
    </source>
</evidence>
<dbReference type="Pfam" id="PF05378">
    <property type="entry name" value="Hydant_A_N"/>
    <property type="match status" value="1"/>
</dbReference>
<dbReference type="InterPro" id="IPR002821">
    <property type="entry name" value="Hydantoinase_A"/>
</dbReference>
<dbReference type="RefSeq" id="WP_147846894.1">
    <property type="nucleotide sequence ID" value="NZ_VDUZ01000009.1"/>
</dbReference>
<dbReference type="AlphaFoldDB" id="A0A5C8PPX4"/>